<evidence type="ECO:0000256" key="1">
    <source>
        <dbReference type="SAM" id="MobiDB-lite"/>
    </source>
</evidence>
<keyword evidence="3" id="KW-1185">Reference proteome</keyword>
<sequence length="161" mass="17176">MVREDKPRGERERPSHRVRTAAFGLLLAFADGTAFRSTAALADDDVPRQEVFSGIETSNNYTSVYAGGGYALRGGFDAPGWRLRAVGAYGRYSYGGALFDGSTFRATHFEGTASFLSAQAGYQFHCGPVIAKRSPGSRPSTSASPPSIRAIRSRGRNSACG</sequence>
<organism evidence="2 3">
    <name type="scientific">Methyloceanibacter methanicus</name>
    <dbReference type="NCBI Taxonomy" id="1774968"/>
    <lineage>
        <taxon>Bacteria</taxon>
        <taxon>Pseudomonadati</taxon>
        <taxon>Pseudomonadota</taxon>
        <taxon>Alphaproteobacteria</taxon>
        <taxon>Hyphomicrobiales</taxon>
        <taxon>Hyphomicrobiaceae</taxon>
        <taxon>Methyloceanibacter</taxon>
    </lineage>
</organism>
<accession>A0A1E3W2W1</accession>
<protein>
    <submittedName>
        <fullName evidence="2">Uncharacterized protein</fullName>
    </submittedName>
</protein>
<feature type="region of interest" description="Disordered" evidence="1">
    <location>
        <begin position="132"/>
        <end position="161"/>
    </location>
</feature>
<name>A0A1E3W2W1_9HYPH</name>
<dbReference type="AlphaFoldDB" id="A0A1E3W2W1"/>
<evidence type="ECO:0000313" key="2">
    <source>
        <dbReference type="EMBL" id="ODS00121.1"/>
    </source>
</evidence>
<evidence type="ECO:0000313" key="3">
    <source>
        <dbReference type="Proteomes" id="UP000094501"/>
    </source>
</evidence>
<comment type="caution">
    <text evidence="2">The sequence shown here is derived from an EMBL/GenBank/DDBJ whole genome shotgun (WGS) entry which is preliminary data.</text>
</comment>
<dbReference type="Pfam" id="PF17036">
    <property type="entry name" value="CBP_BcsS"/>
    <property type="match status" value="1"/>
</dbReference>
<dbReference type="EMBL" id="LPWG01000010">
    <property type="protein sequence ID" value="ODS00121.1"/>
    <property type="molecule type" value="Genomic_DNA"/>
</dbReference>
<dbReference type="InterPro" id="IPR031485">
    <property type="entry name" value="CBP_BcsS"/>
</dbReference>
<proteinExistence type="predicted"/>
<dbReference type="Proteomes" id="UP000094501">
    <property type="component" value="Unassembled WGS sequence"/>
</dbReference>
<dbReference type="SUPFAM" id="SSF103515">
    <property type="entry name" value="Autotransporter"/>
    <property type="match status" value="1"/>
</dbReference>
<gene>
    <name evidence="2" type="ORF">AUC68_03140</name>
</gene>
<reference evidence="2 3" key="1">
    <citation type="journal article" date="2016" name="Environ. Microbiol.">
        <title>New Methyloceanibacter diversity from North Sea sediments includes methanotroph containing solely the soluble methane monooxygenase.</title>
        <authorList>
            <person name="Vekeman B."/>
            <person name="Kerckhof F.M."/>
            <person name="Cremers G."/>
            <person name="de Vos P."/>
            <person name="Vandamme P."/>
            <person name="Boon N."/>
            <person name="Op den Camp H.J."/>
            <person name="Heylen K."/>
        </authorList>
    </citation>
    <scope>NUCLEOTIDE SEQUENCE [LARGE SCALE GENOMIC DNA]</scope>
    <source>
        <strain evidence="2 3">R-67174</strain>
    </source>
</reference>
<dbReference type="InterPro" id="IPR036709">
    <property type="entry name" value="Autotransporte_beta_dom_sf"/>
</dbReference>